<dbReference type="PRINTS" id="PR00455">
    <property type="entry name" value="HTHTETR"/>
</dbReference>
<dbReference type="SUPFAM" id="SSF46689">
    <property type="entry name" value="Homeodomain-like"/>
    <property type="match status" value="1"/>
</dbReference>
<name>A0ABS4WIQ9_9MICC</name>
<dbReference type="PROSITE" id="PS50977">
    <property type="entry name" value="HTH_TETR_2"/>
    <property type="match status" value="1"/>
</dbReference>
<dbReference type="Gene3D" id="1.10.357.10">
    <property type="entry name" value="Tetracycline Repressor, domain 2"/>
    <property type="match status" value="1"/>
</dbReference>
<evidence type="ECO:0000256" key="4">
    <source>
        <dbReference type="PROSITE-ProRule" id="PRU00335"/>
    </source>
</evidence>
<feature type="domain" description="HTH tetR-type" evidence="5">
    <location>
        <begin position="9"/>
        <end position="69"/>
    </location>
</feature>
<accession>A0ABS4WIQ9</accession>
<dbReference type="PANTHER" id="PTHR30055">
    <property type="entry name" value="HTH-TYPE TRANSCRIPTIONAL REGULATOR RUTR"/>
    <property type="match status" value="1"/>
</dbReference>
<dbReference type="EMBL" id="JAGIOE010000001">
    <property type="protein sequence ID" value="MBP2376092.1"/>
    <property type="molecule type" value="Genomic_DNA"/>
</dbReference>
<gene>
    <name evidence="6" type="ORF">JOF46_004004</name>
</gene>
<evidence type="ECO:0000259" key="5">
    <source>
        <dbReference type="PROSITE" id="PS50977"/>
    </source>
</evidence>
<evidence type="ECO:0000256" key="2">
    <source>
        <dbReference type="ARBA" id="ARBA00023125"/>
    </source>
</evidence>
<keyword evidence="1" id="KW-0805">Transcription regulation</keyword>
<comment type="caution">
    <text evidence="6">The sequence shown here is derived from an EMBL/GenBank/DDBJ whole genome shotgun (WGS) entry which is preliminary data.</text>
</comment>
<dbReference type="PANTHER" id="PTHR30055:SF238">
    <property type="entry name" value="MYCOFACTOCIN BIOSYNTHESIS TRANSCRIPTIONAL REGULATOR MFTR-RELATED"/>
    <property type="match status" value="1"/>
</dbReference>
<dbReference type="InterPro" id="IPR009057">
    <property type="entry name" value="Homeodomain-like_sf"/>
</dbReference>
<keyword evidence="7" id="KW-1185">Reference proteome</keyword>
<evidence type="ECO:0000313" key="6">
    <source>
        <dbReference type="EMBL" id="MBP2376092.1"/>
    </source>
</evidence>
<reference evidence="6 7" key="1">
    <citation type="submission" date="2021-03" db="EMBL/GenBank/DDBJ databases">
        <title>Sequencing the genomes of 1000 actinobacteria strains.</title>
        <authorList>
            <person name="Klenk H.-P."/>
        </authorList>
    </citation>
    <scope>NUCLEOTIDE SEQUENCE [LARGE SCALE GENOMIC DNA]</scope>
    <source>
        <strain evidence="6 7">DSM 15454</strain>
    </source>
</reference>
<evidence type="ECO:0000256" key="1">
    <source>
        <dbReference type="ARBA" id="ARBA00023015"/>
    </source>
</evidence>
<keyword evidence="3" id="KW-0804">Transcription</keyword>
<sequence>MGIRERHRAQMFRDIRDAALDLVEAQGLAATTISHIASRVGISERTVFRYYASKEDALMPAQTGLVASMTEVKPAGVDAAGILADLVETFRENFAFEVASGVFRRITRLLVKEPELMRFVARQERDLVEALGASLIELDQLPPTRAMLLAEVATAVWRVAWQSFARDELAGITSNPMDHFDEAARELGQLFQPAG</sequence>
<protein>
    <submittedName>
        <fullName evidence="6">AcrR family transcriptional regulator</fullName>
    </submittedName>
</protein>
<organism evidence="6 7">
    <name type="scientific">Paeniglutamicibacter psychrophenolicus</name>
    <dbReference type="NCBI Taxonomy" id="257454"/>
    <lineage>
        <taxon>Bacteria</taxon>
        <taxon>Bacillati</taxon>
        <taxon>Actinomycetota</taxon>
        <taxon>Actinomycetes</taxon>
        <taxon>Micrococcales</taxon>
        <taxon>Micrococcaceae</taxon>
        <taxon>Paeniglutamicibacter</taxon>
    </lineage>
</organism>
<proteinExistence type="predicted"/>
<dbReference type="Pfam" id="PF00440">
    <property type="entry name" value="TetR_N"/>
    <property type="match status" value="1"/>
</dbReference>
<dbReference type="InterPro" id="IPR001647">
    <property type="entry name" value="HTH_TetR"/>
</dbReference>
<dbReference type="RefSeq" id="WP_209910599.1">
    <property type="nucleotide sequence ID" value="NZ_BAAAMI010000003.1"/>
</dbReference>
<feature type="DNA-binding region" description="H-T-H motif" evidence="4">
    <location>
        <begin position="32"/>
        <end position="51"/>
    </location>
</feature>
<dbReference type="Proteomes" id="UP000766570">
    <property type="component" value="Unassembled WGS sequence"/>
</dbReference>
<dbReference type="InterPro" id="IPR050109">
    <property type="entry name" value="HTH-type_TetR-like_transc_reg"/>
</dbReference>
<evidence type="ECO:0000256" key="3">
    <source>
        <dbReference type="ARBA" id="ARBA00023163"/>
    </source>
</evidence>
<keyword evidence="2 4" id="KW-0238">DNA-binding</keyword>
<evidence type="ECO:0000313" key="7">
    <source>
        <dbReference type="Proteomes" id="UP000766570"/>
    </source>
</evidence>